<feature type="region of interest" description="Disordered" evidence="4">
    <location>
        <begin position="293"/>
        <end position="326"/>
    </location>
</feature>
<comment type="caution">
    <text evidence="6">The sequence shown here is derived from an EMBL/GenBank/DDBJ whole genome shotgun (WGS) entry which is preliminary data.</text>
</comment>
<evidence type="ECO:0000256" key="2">
    <source>
        <dbReference type="ARBA" id="ARBA00022676"/>
    </source>
</evidence>
<evidence type="ECO:0000256" key="4">
    <source>
        <dbReference type="SAM" id="MobiDB-lite"/>
    </source>
</evidence>
<evidence type="ECO:0000256" key="1">
    <source>
        <dbReference type="ARBA" id="ARBA00006739"/>
    </source>
</evidence>
<comment type="similarity">
    <text evidence="1">Belongs to the glycosyltransferase 2 family.</text>
</comment>
<dbReference type="RefSeq" id="WP_135286891.1">
    <property type="nucleotide sequence ID" value="NZ_SMLL01000008.1"/>
</dbReference>
<dbReference type="AlphaFoldDB" id="A0A4Z0BDK6"/>
<evidence type="ECO:0000259" key="5">
    <source>
        <dbReference type="Pfam" id="PF00535"/>
    </source>
</evidence>
<evidence type="ECO:0000313" key="6">
    <source>
        <dbReference type="EMBL" id="TFY96880.1"/>
    </source>
</evidence>
<dbReference type="EMBL" id="SMLL01000008">
    <property type="protein sequence ID" value="TFY96880.1"/>
    <property type="molecule type" value="Genomic_DNA"/>
</dbReference>
<sequence length="326" mass="37185">MNLSSPDRPPPVVTIAMPVFNGGPEVHLAVRSLLVQSMSDWELLVMDDGSTDGQAAALAALGDPRIRVLSDGENRGLAVRLNQAIDLARGRYFARMDHDDLAHPDRLRKQIAKLEGDASLDLVACRCIRMNEDCELTGLQPYAGRTHEDICRHPWLRIRMAHPTWLGRIEWFRAHRYPDPAPFYAEDFELLLRAHEESRYTCLPELLMARRVRSRIQWRKNLRARLAQFAVQRHYFLHRRRFSDAAKAAVMMVGRLLLDGWRLGSQATGMRLRSENAITPQDRAEWSELLGRFKTPRDSARPQHGSATTVELSAHEGNPVPARPPW</sequence>
<dbReference type="Pfam" id="PF00535">
    <property type="entry name" value="Glycos_transf_2"/>
    <property type="match status" value="1"/>
</dbReference>
<dbReference type="PANTHER" id="PTHR43685:SF5">
    <property type="entry name" value="GLYCOSYLTRANSFERASE EPSE-RELATED"/>
    <property type="match status" value="1"/>
</dbReference>
<keyword evidence="2" id="KW-0328">Glycosyltransferase</keyword>
<gene>
    <name evidence="6" type="ORF">EZ242_19600</name>
</gene>
<evidence type="ECO:0000256" key="3">
    <source>
        <dbReference type="ARBA" id="ARBA00022679"/>
    </source>
</evidence>
<keyword evidence="7" id="KW-1185">Reference proteome</keyword>
<reference evidence="6 7" key="1">
    <citation type="submission" date="2019-03" db="EMBL/GenBank/DDBJ databases">
        <title>Ramlibacter rhizophilus CCTCC AB2015357, whole genome shotgun sequence.</title>
        <authorList>
            <person name="Zhang X."/>
            <person name="Feng G."/>
            <person name="Zhu H."/>
        </authorList>
    </citation>
    <scope>NUCLEOTIDE SEQUENCE [LARGE SCALE GENOMIC DNA]</scope>
    <source>
        <strain evidence="6 7">CCTCC AB2015357</strain>
    </source>
</reference>
<dbReference type="CDD" id="cd00761">
    <property type="entry name" value="Glyco_tranf_GTA_type"/>
    <property type="match status" value="1"/>
</dbReference>
<organism evidence="6 7">
    <name type="scientific">Ramlibacter rhizophilus</name>
    <dbReference type="NCBI Taxonomy" id="1781167"/>
    <lineage>
        <taxon>Bacteria</taxon>
        <taxon>Pseudomonadati</taxon>
        <taxon>Pseudomonadota</taxon>
        <taxon>Betaproteobacteria</taxon>
        <taxon>Burkholderiales</taxon>
        <taxon>Comamonadaceae</taxon>
        <taxon>Ramlibacter</taxon>
    </lineage>
</organism>
<dbReference type="PANTHER" id="PTHR43685">
    <property type="entry name" value="GLYCOSYLTRANSFERASE"/>
    <property type="match status" value="1"/>
</dbReference>
<dbReference type="SUPFAM" id="SSF53448">
    <property type="entry name" value="Nucleotide-diphospho-sugar transferases"/>
    <property type="match status" value="1"/>
</dbReference>
<dbReference type="Proteomes" id="UP000297564">
    <property type="component" value="Unassembled WGS sequence"/>
</dbReference>
<dbReference type="InterPro" id="IPR001173">
    <property type="entry name" value="Glyco_trans_2-like"/>
</dbReference>
<feature type="domain" description="Glycosyltransferase 2-like" evidence="5">
    <location>
        <begin position="14"/>
        <end position="128"/>
    </location>
</feature>
<dbReference type="InterPro" id="IPR029044">
    <property type="entry name" value="Nucleotide-diphossugar_trans"/>
</dbReference>
<dbReference type="GO" id="GO:0016757">
    <property type="term" value="F:glycosyltransferase activity"/>
    <property type="evidence" value="ECO:0007669"/>
    <property type="project" value="UniProtKB-KW"/>
</dbReference>
<dbReference type="OrthoDB" id="8666056at2"/>
<name>A0A4Z0BDK6_9BURK</name>
<protein>
    <submittedName>
        <fullName evidence="6">Glycosyltransferase family 2 protein</fullName>
    </submittedName>
</protein>
<dbReference type="InterPro" id="IPR050834">
    <property type="entry name" value="Glycosyltransf_2"/>
</dbReference>
<keyword evidence="3 6" id="KW-0808">Transferase</keyword>
<proteinExistence type="inferred from homology"/>
<evidence type="ECO:0000313" key="7">
    <source>
        <dbReference type="Proteomes" id="UP000297564"/>
    </source>
</evidence>
<accession>A0A4Z0BDK6</accession>
<dbReference type="Gene3D" id="3.90.550.10">
    <property type="entry name" value="Spore Coat Polysaccharide Biosynthesis Protein SpsA, Chain A"/>
    <property type="match status" value="1"/>
</dbReference>